<evidence type="ECO:0000313" key="3">
    <source>
        <dbReference type="Proteomes" id="UP000530514"/>
    </source>
</evidence>
<evidence type="ECO:0000256" key="1">
    <source>
        <dbReference type="SAM" id="MobiDB-lite"/>
    </source>
</evidence>
<gene>
    <name evidence="2" type="ORF">H1164_05785</name>
</gene>
<dbReference type="EMBL" id="JACEIP010000006">
    <property type="protein sequence ID" value="MBA4542413.1"/>
    <property type="molecule type" value="Genomic_DNA"/>
</dbReference>
<feature type="region of interest" description="Disordered" evidence="1">
    <location>
        <begin position="28"/>
        <end position="65"/>
    </location>
</feature>
<dbReference type="Proteomes" id="UP000530514">
    <property type="component" value="Unassembled WGS sequence"/>
</dbReference>
<organism evidence="2 3">
    <name type="scientific">Thermoactinomyces daqus</name>
    <dbReference type="NCBI Taxonomy" id="1329516"/>
    <lineage>
        <taxon>Bacteria</taxon>
        <taxon>Bacillati</taxon>
        <taxon>Bacillota</taxon>
        <taxon>Bacilli</taxon>
        <taxon>Bacillales</taxon>
        <taxon>Thermoactinomycetaceae</taxon>
        <taxon>Thermoactinomyces</taxon>
    </lineage>
</organism>
<proteinExistence type="predicted"/>
<comment type="caution">
    <text evidence="2">The sequence shown here is derived from an EMBL/GenBank/DDBJ whole genome shotgun (WGS) entry which is preliminary data.</text>
</comment>
<accession>A0A7W2AI28</accession>
<dbReference type="RefSeq" id="WP_152568520.1">
    <property type="nucleotide sequence ID" value="NZ_JACEIP010000006.1"/>
</dbReference>
<feature type="compositionally biased region" description="Basic and acidic residues" evidence="1">
    <location>
        <begin position="28"/>
        <end position="39"/>
    </location>
</feature>
<name>A0A7W2AI28_9BACL</name>
<reference evidence="2 3" key="1">
    <citation type="submission" date="2020-07" db="EMBL/GenBank/DDBJ databases">
        <authorList>
            <person name="Feng H."/>
        </authorList>
    </citation>
    <scope>NUCLEOTIDE SEQUENCE [LARGE SCALE GENOMIC DNA]</scope>
    <source>
        <strain evidence="3">s-11</strain>
    </source>
</reference>
<dbReference type="AlphaFoldDB" id="A0A7W2AI28"/>
<keyword evidence="3" id="KW-1185">Reference proteome</keyword>
<protein>
    <submittedName>
        <fullName evidence="2">Uncharacterized protein</fullName>
    </submittedName>
</protein>
<sequence length="305" mass="31536">MIAVVGVGISFGQGIVYAEAGGISVPHVSDHFDKPKEGPKPAPQQSINKSEVKAQKPPSSKPGVWELYGKTADSDTYKTTKLILNDIMVSKYATIEDIIENDFRDGNVLTLGGKVSVSSKFYLIGSAIVRDSLGIRLDNGWMDAWDGLDHLVQMGQAIKWSNLGHAARTLTNAGIGGYGGNLKNAIGVVSNVSWPSSALAKVGGVIGIGFSAIESGSGFAKAFTAQAGSQDQSDGFWNGIGGLGNMAMAAAPFAAACPPLAVGMAVGGGIVWAGATIFKHTDVGKKIAKSAVGAVKSVAKKLWPF</sequence>
<evidence type="ECO:0000313" key="2">
    <source>
        <dbReference type="EMBL" id="MBA4542413.1"/>
    </source>
</evidence>